<dbReference type="GO" id="GO:1903785">
    <property type="term" value="P:L-valine transmembrane transport"/>
    <property type="evidence" value="ECO:0007669"/>
    <property type="project" value="TreeGrafter"/>
</dbReference>
<feature type="transmembrane region" description="Helical" evidence="8">
    <location>
        <begin position="208"/>
        <end position="226"/>
    </location>
</feature>
<dbReference type="InterPro" id="IPR011606">
    <property type="entry name" value="Brnchd-chn_aa_trnsp_permease"/>
</dbReference>
<gene>
    <name evidence="9" type="ORF">SAMN04488118_11288</name>
</gene>
<dbReference type="AlphaFoldDB" id="A0A1G5RC91"/>
<dbReference type="RefSeq" id="WP_090220740.1">
    <property type="nucleotide sequence ID" value="NZ_FMWG01000012.1"/>
</dbReference>
<evidence type="ECO:0000256" key="8">
    <source>
        <dbReference type="SAM" id="Phobius"/>
    </source>
</evidence>
<accession>A0A1G5RC91</accession>
<comment type="subcellular location">
    <subcellularLocation>
        <location evidence="1">Cell membrane</location>
        <topology evidence="1">Multi-pass membrane protein</topology>
    </subcellularLocation>
</comment>
<dbReference type="GO" id="GO:0005886">
    <property type="term" value="C:plasma membrane"/>
    <property type="evidence" value="ECO:0007669"/>
    <property type="project" value="UniProtKB-SubCell"/>
</dbReference>
<evidence type="ECO:0000256" key="6">
    <source>
        <dbReference type="ARBA" id="ARBA00022989"/>
    </source>
</evidence>
<dbReference type="PANTHER" id="PTHR34979">
    <property type="entry name" value="INNER MEMBRANE PROTEIN YGAZ"/>
    <property type="match status" value="1"/>
</dbReference>
<dbReference type="OrthoDB" id="3579489at2"/>
<keyword evidence="3" id="KW-0813">Transport</keyword>
<dbReference type="PANTHER" id="PTHR34979:SF1">
    <property type="entry name" value="INNER MEMBRANE PROTEIN YGAZ"/>
    <property type="match status" value="1"/>
</dbReference>
<keyword evidence="7 8" id="KW-0472">Membrane</keyword>
<feature type="transmembrane region" description="Helical" evidence="8">
    <location>
        <begin position="63"/>
        <end position="87"/>
    </location>
</feature>
<proteinExistence type="inferred from homology"/>
<dbReference type="Pfam" id="PF03591">
    <property type="entry name" value="AzlC"/>
    <property type="match status" value="1"/>
</dbReference>
<comment type="similarity">
    <text evidence="2">Belongs to the AzlC family.</text>
</comment>
<keyword evidence="6 8" id="KW-1133">Transmembrane helix</keyword>
<evidence type="ECO:0000256" key="5">
    <source>
        <dbReference type="ARBA" id="ARBA00022692"/>
    </source>
</evidence>
<dbReference type="STRING" id="1156985.SAMN04488118_11288"/>
<evidence type="ECO:0000256" key="1">
    <source>
        <dbReference type="ARBA" id="ARBA00004651"/>
    </source>
</evidence>
<dbReference type="Proteomes" id="UP000198767">
    <property type="component" value="Unassembled WGS sequence"/>
</dbReference>
<dbReference type="EMBL" id="FMWG01000012">
    <property type="protein sequence ID" value="SCZ71693.1"/>
    <property type="molecule type" value="Genomic_DNA"/>
</dbReference>
<name>A0A1G5RC91_9RHOB</name>
<keyword evidence="5 8" id="KW-0812">Transmembrane</keyword>
<evidence type="ECO:0000256" key="2">
    <source>
        <dbReference type="ARBA" id="ARBA00010735"/>
    </source>
</evidence>
<feature type="transmembrane region" description="Helical" evidence="8">
    <location>
        <begin position="130"/>
        <end position="152"/>
    </location>
</feature>
<reference evidence="9 10" key="1">
    <citation type="submission" date="2016-10" db="EMBL/GenBank/DDBJ databases">
        <authorList>
            <person name="de Groot N.N."/>
        </authorList>
    </citation>
    <scope>NUCLEOTIDE SEQUENCE [LARGE SCALE GENOMIC DNA]</scope>
    <source>
        <strain evidence="9 10">U95</strain>
    </source>
</reference>
<protein>
    <submittedName>
        <fullName evidence="9">4-azaleucine resistance probable transporter AzlC</fullName>
    </submittedName>
</protein>
<sequence length="230" mass="23703">MSRDPWSDIVLGARDMMPMALAAATYGTAFGLLAIQSEFSLAQTISMSALVFGGSAQLVALDQLVAGAGVAAAVLAGAALNIRILLITASMRAALTHRPWWQVMAGVYVATDASVALMQTAKQRGTLASYHYLFGGGLLLLLVWIAATTLGALLSQGIPNPKTYGLDFAIVAVFVALLPGLWRGRQDLAPWGIAAATVAAGTALFPDHAAWALVCGAVCGAVVAGLRHDA</sequence>
<organism evidence="9 10">
    <name type="scientific">Epibacterium ulvae</name>
    <dbReference type="NCBI Taxonomy" id="1156985"/>
    <lineage>
        <taxon>Bacteria</taxon>
        <taxon>Pseudomonadati</taxon>
        <taxon>Pseudomonadota</taxon>
        <taxon>Alphaproteobacteria</taxon>
        <taxon>Rhodobacterales</taxon>
        <taxon>Roseobacteraceae</taxon>
        <taxon>Epibacterium</taxon>
    </lineage>
</organism>
<keyword evidence="4" id="KW-1003">Cell membrane</keyword>
<evidence type="ECO:0000256" key="7">
    <source>
        <dbReference type="ARBA" id="ARBA00023136"/>
    </source>
</evidence>
<evidence type="ECO:0000313" key="9">
    <source>
        <dbReference type="EMBL" id="SCZ71693.1"/>
    </source>
</evidence>
<evidence type="ECO:0000256" key="4">
    <source>
        <dbReference type="ARBA" id="ARBA00022475"/>
    </source>
</evidence>
<feature type="transmembrane region" description="Helical" evidence="8">
    <location>
        <begin position="164"/>
        <end position="182"/>
    </location>
</feature>
<evidence type="ECO:0000256" key="3">
    <source>
        <dbReference type="ARBA" id="ARBA00022448"/>
    </source>
</evidence>
<evidence type="ECO:0000313" key="10">
    <source>
        <dbReference type="Proteomes" id="UP000198767"/>
    </source>
</evidence>
<keyword evidence="10" id="KW-1185">Reference proteome</keyword>